<gene>
    <name evidence="2" type="ORF">NDU88_009331</name>
</gene>
<dbReference type="EMBL" id="JANPWB010000010">
    <property type="protein sequence ID" value="KAJ1143019.1"/>
    <property type="molecule type" value="Genomic_DNA"/>
</dbReference>
<accession>A0AAV7QTB6</accession>
<evidence type="ECO:0000313" key="2">
    <source>
        <dbReference type="EMBL" id="KAJ1143019.1"/>
    </source>
</evidence>
<organism evidence="2 3">
    <name type="scientific">Pleurodeles waltl</name>
    <name type="common">Iberian ribbed newt</name>
    <dbReference type="NCBI Taxonomy" id="8319"/>
    <lineage>
        <taxon>Eukaryota</taxon>
        <taxon>Metazoa</taxon>
        <taxon>Chordata</taxon>
        <taxon>Craniata</taxon>
        <taxon>Vertebrata</taxon>
        <taxon>Euteleostomi</taxon>
        <taxon>Amphibia</taxon>
        <taxon>Batrachia</taxon>
        <taxon>Caudata</taxon>
        <taxon>Salamandroidea</taxon>
        <taxon>Salamandridae</taxon>
        <taxon>Pleurodelinae</taxon>
        <taxon>Pleurodeles</taxon>
    </lineage>
</organism>
<proteinExistence type="predicted"/>
<evidence type="ECO:0000313" key="3">
    <source>
        <dbReference type="Proteomes" id="UP001066276"/>
    </source>
</evidence>
<name>A0AAV7QTB6_PLEWA</name>
<protein>
    <submittedName>
        <fullName evidence="2">Uncharacterized protein</fullName>
    </submittedName>
</protein>
<dbReference type="AlphaFoldDB" id="A0AAV7QTB6"/>
<feature type="compositionally biased region" description="Low complexity" evidence="1">
    <location>
        <begin position="92"/>
        <end position="116"/>
    </location>
</feature>
<sequence>MQPDRYCRIVPTVPLSKPPAGLLSHISASGNPAQAWSPRSTSAPSPGPPSSTRRGKQHVGLQLCPSDLLSSTEVESPHGERRPRSRRPVQGPPSSRSCPAQAAPAAARAGPLPRTPIKVPSAGPQAIQGTRAASTHPPVAYSEARAARCITRRRSSAKTLLLGGHPGHTLL</sequence>
<keyword evidence="3" id="KW-1185">Reference proteome</keyword>
<reference evidence="2" key="1">
    <citation type="journal article" date="2022" name="bioRxiv">
        <title>Sequencing and chromosome-scale assembly of the giantPleurodeles waltlgenome.</title>
        <authorList>
            <person name="Brown T."/>
            <person name="Elewa A."/>
            <person name="Iarovenko S."/>
            <person name="Subramanian E."/>
            <person name="Araus A.J."/>
            <person name="Petzold A."/>
            <person name="Susuki M."/>
            <person name="Suzuki K.-i.T."/>
            <person name="Hayashi T."/>
            <person name="Toyoda A."/>
            <person name="Oliveira C."/>
            <person name="Osipova E."/>
            <person name="Leigh N.D."/>
            <person name="Simon A."/>
            <person name="Yun M.H."/>
        </authorList>
    </citation>
    <scope>NUCLEOTIDE SEQUENCE</scope>
    <source>
        <strain evidence="2">20211129_DDA</strain>
        <tissue evidence="2">Liver</tissue>
    </source>
</reference>
<dbReference type="Proteomes" id="UP001066276">
    <property type="component" value="Chromosome 6"/>
</dbReference>
<evidence type="ECO:0000256" key="1">
    <source>
        <dbReference type="SAM" id="MobiDB-lite"/>
    </source>
</evidence>
<comment type="caution">
    <text evidence="2">The sequence shown here is derived from an EMBL/GenBank/DDBJ whole genome shotgun (WGS) entry which is preliminary data.</text>
</comment>
<feature type="region of interest" description="Disordered" evidence="1">
    <location>
        <begin position="1"/>
        <end position="139"/>
    </location>
</feature>